<dbReference type="EMBL" id="JAOPGA020001036">
    <property type="protein sequence ID" value="KAL0484344.1"/>
    <property type="molecule type" value="Genomic_DNA"/>
</dbReference>
<comment type="caution">
    <text evidence="2">The sequence shown here is derived from an EMBL/GenBank/DDBJ whole genome shotgun (WGS) entry which is preliminary data.</text>
</comment>
<reference evidence="2 3" key="1">
    <citation type="submission" date="2024-03" db="EMBL/GenBank/DDBJ databases">
        <title>The Acrasis kona genome and developmental transcriptomes reveal deep origins of eukaryotic multicellular pathways.</title>
        <authorList>
            <person name="Sheikh S."/>
            <person name="Fu C.-J."/>
            <person name="Brown M.W."/>
            <person name="Baldauf S.L."/>
        </authorList>
    </citation>
    <scope>NUCLEOTIDE SEQUENCE [LARGE SCALE GENOMIC DNA]</scope>
    <source>
        <strain evidence="2 3">ATCC MYA-3509</strain>
    </source>
</reference>
<evidence type="ECO:0000313" key="2">
    <source>
        <dbReference type="EMBL" id="KAL0484344.1"/>
    </source>
</evidence>
<keyword evidence="3" id="KW-1185">Reference proteome</keyword>
<proteinExistence type="predicted"/>
<feature type="region of interest" description="Disordered" evidence="1">
    <location>
        <begin position="1"/>
        <end position="25"/>
    </location>
</feature>
<evidence type="ECO:0000313" key="3">
    <source>
        <dbReference type="Proteomes" id="UP001431209"/>
    </source>
</evidence>
<feature type="compositionally biased region" description="Basic and acidic residues" evidence="1">
    <location>
        <begin position="10"/>
        <end position="25"/>
    </location>
</feature>
<evidence type="ECO:0000256" key="1">
    <source>
        <dbReference type="SAM" id="MobiDB-lite"/>
    </source>
</evidence>
<name>A0AAW2Z4M2_9EUKA</name>
<gene>
    <name evidence="2" type="ORF">AKO1_005011</name>
</gene>
<dbReference type="Proteomes" id="UP001431209">
    <property type="component" value="Unassembled WGS sequence"/>
</dbReference>
<organism evidence="2 3">
    <name type="scientific">Acrasis kona</name>
    <dbReference type="NCBI Taxonomy" id="1008807"/>
    <lineage>
        <taxon>Eukaryota</taxon>
        <taxon>Discoba</taxon>
        <taxon>Heterolobosea</taxon>
        <taxon>Tetramitia</taxon>
        <taxon>Eutetramitia</taxon>
        <taxon>Acrasidae</taxon>
        <taxon>Acrasis</taxon>
    </lineage>
</organism>
<protein>
    <submittedName>
        <fullName evidence="2">Uncharacterized protein</fullName>
    </submittedName>
</protein>
<accession>A0AAW2Z4M2</accession>
<dbReference type="AlphaFoldDB" id="A0AAW2Z4M2"/>
<sequence length="88" mass="10676">MMNYSGITENKPERESSSKCPHDDIHRQPYIETYRGYRHSGEDFYFSMYTCQKCKKRWTDPCTTITDTTTWDKQLDPHVTKHFPREEY</sequence>